<reference evidence="16 17" key="1">
    <citation type="submission" date="2013-09" db="EMBL/GenBank/DDBJ databases">
        <title>Corchorus capsularis genome sequencing.</title>
        <authorList>
            <person name="Alam M."/>
            <person name="Haque M.S."/>
            <person name="Islam M.S."/>
            <person name="Emdad E.M."/>
            <person name="Islam M.M."/>
            <person name="Ahmed B."/>
            <person name="Halim A."/>
            <person name="Hossen Q.M.M."/>
            <person name="Hossain M.Z."/>
            <person name="Ahmed R."/>
            <person name="Khan M.M."/>
            <person name="Islam R."/>
            <person name="Rashid M.M."/>
            <person name="Khan S.A."/>
            <person name="Rahman M.S."/>
            <person name="Alam M."/>
        </authorList>
    </citation>
    <scope>NUCLEOTIDE SEQUENCE [LARGE SCALE GENOMIC DNA]</scope>
    <source>
        <strain evidence="17">cv. CVL-1</strain>
        <tissue evidence="16">Whole seedling</tissue>
    </source>
</reference>
<evidence type="ECO:0000313" key="16">
    <source>
        <dbReference type="EMBL" id="OMO89713.1"/>
    </source>
</evidence>
<feature type="region of interest" description="Disordered" evidence="15">
    <location>
        <begin position="1"/>
        <end position="20"/>
    </location>
</feature>
<comment type="similarity">
    <text evidence="3">Belongs to the EROs family.</text>
</comment>
<keyword evidence="17" id="KW-1185">Reference proteome</keyword>
<dbReference type="InterPro" id="IPR037192">
    <property type="entry name" value="ERO1-like_sf"/>
</dbReference>
<evidence type="ECO:0000256" key="13">
    <source>
        <dbReference type="ARBA" id="ARBA00023180"/>
    </source>
</evidence>
<evidence type="ECO:0000256" key="14">
    <source>
        <dbReference type="ARBA" id="ARBA00023284"/>
    </source>
</evidence>
<keyword evidence="9" id="KW-0249">Electron transport</keyword>
<sequence>MKAKLNQQKYPKPCKQSSLDHPLTLNQLGTKYPSPPPTVSAINRHRKTPKTQNTPTNSTLQKNCHALTPSHTYGQISSKFFNWPVGIGAGNIEGNAGQVKWNAPDDGCKKCRLWGKLQVLGLGTANFQFSVNGQEHLGQKDLWPNGITKITIVAVTASKVTTRLGIHYITSFHGRPPSTIIGKPTKNAQKFTAIPVKLRSCSKPSKTN</sequence>
<feature type="region of interest" description="Disordered" evidence="15">
    <location>
        <begin position="30"/>
        <end position="58"/>
    </location>
</feature>
<evidence type="ECO:0000256" key="6">
    <source>
        <dbReference type="ARBA" id="ARBA00022729"/>
    </source>
</evidence>
<evidence type="ECO:0000256" key="11">
    <source>
        <dbReference type="ARBA" id="ARBA00023136"/>
    </source>
</evidence>
<proteinExistence type="inferred from homology"/>
<evidence type="ECO:0000256" key="1">
    <source>
        <dbReference type="ARBA" id="ARBA00001974"/>
    </source>
</evidence>
<dbReference type="EMBL" id="AWWV01008621">
    <property type="protein sequence ID" value="OMO89713.1"/>
    <property type="molecule type" value="Genomic_DNA"/>
</dbReference>
<evidence type="ECO:0000313" key="17">
    <source>
        <dbReference type="Proteomes" id="UP000188268"/>
    </source>
</evidence>
<keyword evidence="12" id="KW-1015">Disulfide bond</keyword>
<evidence type="ECO:0000256" key="15">
    <source>
        <dbReference type="SAM" id="MobiDB-lite"/>
    </source>
</evidence>
<dbReference type="GO" id="GO:0034975">
    <property type="term" value="P:protein folding in endoplasmic reticulum"/>
    <property type="evidence" value="ECO:0007669"/>
    <property type="project" value="InterPro"/>
</dbReference>
<evidence type="ECO:0000256" key="9">
    <source>
        <dbReference type="ARBA" id="ARBA00022982"/>
    </source>
</evidence>
<dbReference type="STRING" id="210143.A0A1R3J4G0"/>
<evidence type="ECO:0000256" key="2">
    <source>
        <dbReference type="ARBA" id="ARBA00004367"/>
    </source>
</evidence>
<evidence type="ECO:0000256" key="7">
    <source>
        <dbReference type="ARBA" id="ARBA00022824"/>
    </source>
</evidence>
<dbReference type="GO" id="GO:0015035">
    <property type="term" value="F:protein-disulfide reductase activity"/>
    <property type="evidence" value="ECO:0007669"/>
    <property type="project" value="InterPro"/>
</dbReference>
<gene>
    <name evidence="16" type="ORF">CCACVL1_07682</name>
</gene>
<keyword evidence="13" id="KW-0325">Glycoprotein</keyword>
<dbReference type="Gramene" id="OMO89713">
    <property type="protein sequence ID" value="OMO89713"/>
    <property type="gene ID" value="CCACVL1_07682"/>
</dbReference>
<dbReference type="Pfam" id="PF04137">
    <property type="entry name" value="ERO1"/>
    <property type="match status" value="1"/>
</dbReference>
<comment type="caution">
    <text evidence="16">The sequence shown here is derived from an EMBL/GenBank/DDBJ whole genome shotgun (WGS) entry which is preliminary data.</text>
</comment>
<evidence type="ECO:0000256" key="12">
    <source>
        <dbReference type="ARBA" id="ARBA00023157"/>
    </source>
</evidence>
<dbReference type="AlphaFoldDB" id="A0A1R3J4G0"/>
<dbReference type="GO" id="GO:0005789">
    <property type="term" value="C:endoplasmic reticulum membrane"/>
    <property type="evidence" value="ECO:0007669"/>
    <property type="project" value="UniProtKB-SubCell"/>
</dbReference>
<dbReference type="GO" id="GO:0016972">
    <property type="term" value="F:thiol oxidase activity"/>
    <property type="evidence" value="ECO:0007669"/>
    <property type="project" value="InterPro"/>
</dbReference>
<keyword evidence="8" id="KW-0274">FAD</keyword>
<comment type="subcellular location">
    <subcellularLocation>
        <location evidence="2">Endoplasmic reticulum membrane</location>
        <topology evidence="2">Peripheral membrane protein</topology>
        <orientation evidence="2">Lumenal side</orientation>
    </subcellularLocation>
</comment>
<accession>A0A1R3J4G0</accession>
<dbReference type="Proteomes" id="UP000188268">
    <property type="component" value="Unassembled WGS sequence"/>
</dbReference>
<dbReference type="SUPFAM" id="SSF110019">
    <property type="entry name" value="ERO1-like"/>
    <property type="match status" value="1"/>
</dbReference>
<protein>
    <submittedName>
        <fullName evidence="16">Endoplasmic reticulum oxidoreductin 1</fullName>
    </submittedName>
</protein>
<dbReference type="GO" id="GO:0071949">
    <property type="term" value="F:FAD binding"/>
    <property type="evidence" value="ECO:0007669"/>
    <property type="project" value="InterPro"/>
</dbReference>
<keyword evidence="7" id="KW-0256">Endoplasmic reticulum</keyword>
<evidence type="ECO:0000256" key="4">
    <source>
        <dbReference type="ARBA" id="ARBA00022448"/>
    </source>
</evidence>
<keyword evidence="11" id="KW-0472">Membrane</keyword>
<keyword evidence="6" id="KW-0732">Signal</keyword>
<name>A0A1R3J4G0_COCAP</name>
<evidence type="ECO:0000256" key="3">
    <source>
        <dbReference type="ARBA" id="ARBA00008277"/>
    </source>
</evidence>
<evidence type="ECO:0000256" key="8">
    <source>
        <dbReference type="ARBA" id="ARBA00022827"/>
    </source>
</evidence>
<keyword evidence="5" id="KW-0285">Flavoprotein</keyword>
<keyword evidence="14" id="KW-0676">Redox-active center</keyword>
<evidence type="ECO:0000256" key="10">
    <source>
        <dbReference type="ARBA" id="ARBA00023002"/>
    </source>
</evidence>
<comment type="cofactor">
    <cofactor evidence="1">
        <name>FAD</name>
        <dbReference type="ChEBI" id="CHEBI:57692"/>
    </cofactor>
</comment>
<organism evidence="16 17">
    <name type="scientific">Corchorus capsularis</name>
    <name type="common">Jute</name>
    <dbReference type="NCBI Taxonomy" id="210143"/>
    <lineage>
        <taxon>Eukaryota</taxon>
        <taxon>Viridiplantae</taxon>
        <taxon>Streptophyta</taxon>
        <taxon>Embryophyta</taxon>
        <taxon>Tracheophyta</taxon>
        <taxon>Spermatophyta</taxon>
        <taxon>Magnoliopsida</taxon>
        <taxon>eudicotyledons</taxon>
        <taxon>Gunneridae</taxon>
        <taxon>Pentapetalae</taxon>
        <taxon>rosids</taxon>
        <taxon>malvids</taxon>
        <taxon>Malvales</taxon>
        <taxon>Malvaceae</taxon>
        <taxon>Grewioideae</taxon>
        <taxon>Apeibeae</taxon>
        <taxon>Corchorus</taxon>
    </lineage>
</organism>
<dbReference type="OrthoDB" id="1730390at2759"/>
<dbReference type="InterPro" id="IPR007266">
    <property type="entry name" value="Ero1"/>
</dbReference>
<evidence type="ECO:0000256" key="5">
    <source>
        <dbReference type="ARBA" id="ARBA00022630"/>
    </source>
</evidence>
<keyword evidence="4" id="KW-0813">Transport</keyword>
<keyword evidence="10" id="KW-0560">Oxidoreductase</keyword>